<dbReference type="AlphaFoldDB" id="A0A0B2BKZ5"/>
<evidence type="ECO:0000259" key="7">
    <source>
        <dbReference type="Pfam" id="PF13190"/>
    </source>
</evidence>
<evidence type="ECO:0000256" key="2">
    <source>
        <dbReference type="ARBA" id="ARBA00022475"/>
    </source>
</evidence>
<evidence type="ECO:0000313" key="8">
    <source>
        <dbReference type="EMBL" id="PJJ56376.1"/>
    </source>
</evidence>
<name>A0A0B2BKZ5_9ACTN</name>
<dbReference type="GO" id="GO:0005886">
    <property type="term" value="C:plasma membrane"/>
    <property type="evidence" value="ECO:0007669"/>
    <property type="project" value="UniProtKB-SubCell"/>
</dbReference>
<keyword evidence="2" id="KW-1003">Cell membrane</keyword>
<keyword evidence="3 6" id="KW-0812">Transmembrane</keyword>
<evidence type="ECO:0000256" key="1">
    <source>
        <dbReference type="ARBA" id="ARBA00004236"/>
    </source>
</evidence>
<reference evidence="8 9" key="1">
    <citation type="submission" date="2017-11" db="EMBL/GenBank/DDBJ databases">
        <title>Genomic Encyclopedia of Archaeal and Bacterial Type Strains, Phase II (KMG-II): From Individual Species to Whole Genera.</title>
        <authorList>
            <person name="Goeker M."/>
        </authorList>
    </citation>
    <scope>NUCLEOTIDE SEQUENCE [LARGE SCALE GENOMIC DNA]</scope>
    <source>
        <strain evidence="8 9">DSM 27763</strain>
    </source>
</reference>
<sequence length="103" mass="10025">MSAARISTRTFIWVALAVAAVLAGAVSLAASGSPDGLEFVAGRLGFDAAATPHLLAGLPTADYVVGGVSDARISGAAAGLLGCAVVAAAGFGLDRLLRRGATD</sequence>
<proteinExistence type="predicted"/>
<feature type="transmembrane region" description="Helical" evidence="6">
    <location>
        <begin position="73"/>
        <end position="93"/>
    </location>
</feature>
<comment type="subcellular location">
    <subcellularLocation>
        <location evidence="1">Cell membrane</location>
    </subcellularLocation>
</comment>
<dbReference type="Proteomes" id="UP000230842">
    <property type="component" value="Unassembled WGS sequence"/>
</dbReference>
<comment type="caution">
    <text evidence="8">The sequence shown here is derived from an EMBL/GenBank/DDBJ whole genome shotgun (WGS) entry which is preliminary data.</text>
</comment>
<organism evidence="8 9">
    <name type="scientific">Mumia flava</name>
    <dbReference type="NCBI Taxonomy" id="1348852"/>
    <lineage>
        <taxon>Bacteria</taxon>
        <taxon>Bacillati</taxon>
        <taxon>Actinomycetota</taxon>
        <taxon>Actinomycetes</taxon>
        <taxon>Propionibacteriales</taxon>
        <taxon>Nocardioidaceae</taxon>
        <taxon>Mumia</taxon>
    </lineage>
</organism>
<evidence type="ECO:0000313" key="9">
    <source>
        <dbReference type="Proteomes" id="UP000230842"/>
    </source>
</evidence>
<protein>
    <submittedName>
        <fullName evidence="8">Cobalt/nickel transport protein</fullName>
    </submittedName>
</protein>
<dbReference type="OrthoDB" id="4843785at2"/>
<dbReference type="Pfam" id="PF13190">
    <property type="entry name" value="PDGLE"/>
    <property type="match status" value="1"/>
</dbReference>
<accession>A0A0B2BKZ5</accession>
<feature type="domain" description="PDGLE" evidence="7">
    <location>
        <begin position="9"/>
        <end position="99"/>
    </location>
</feature>
<dbReference type="EMBL" id="PGEZ01000001">
    <property type="protein sequence ID" value="PJJ56376.1"/>
    <property type="molecule type" value="Genomic_DNA"/>
</dbReference>
<evidence type="ECO:0000256" key="4">
    <source>
        <dbReference type="ARBA" id="ARBA00022989"/>
    </source>
</evidence>
<keyword evidence="9" id="KW-1185">Reference proteome</keyword>
<evidence type="ECO:0000256" key="6">
    <source>
        <dbReference type="SAM" id="Phobius"/>
    </source>
</evidence>
<gene>
    <name evidence="8" type="ORF">CLV56_0582</name>
</gene>
<evidence type="ECO:0000256" key="5">
    <source>
        <dbReference type="ARBA" id="ARBA00023136"/>
    </source>
</evidence>
<dbReference type="InterPro" id="IPR025937">
    <property type="entry name" value="PDGLE_dom"/>
</dbReference>
<keyword evidence="5 6" id="KW-0472">Membrane</keyword>
<evidence type="ECO:0000256" key="3">
    <source>
        <dbReference type="ARBA" id="ARBA00022692"/>
    </source>
</evidence>
<dbReference type="RefSeq" id="WP_039348653.1">
    <property type="nucleotide sequence ID" value="NZ_PGEZ01000001.1"/>
</dbReference>
<keyword evidence="4 6" id="KW-1133">Transmembrane helix</keyword>